<dbReference type="AlphaFoldDB" id="V4ATY3"/>
<name>V4ATY3_LOTGI</name>
<dbReference type="Gene3D" id="3.90.1200.10">
    <property type="match status" value="1"/>
</dbReference>
<evidence type="ECO:0000256" key="7">
    <source>
        <dbReference type="ARBA" id="ARBA00037368"/>
    </source>
</evidence>
<evidence type="ECO:0000256" key="3">
    <source>
        <dbReference type="ARBA" id="ARBA00022490"/>
    </source>
</evidence>
<dbReference type="RefSeq" id="XP_009052100.1">
    <property type="nucleotide sequence ID" value="XM_009053852.1"/>
</dbReference>
<dbReference type="GO" id="GO:0047992">
    <property type="term" value="F:hydroxylysine kinase activity"/>
    <property type="evidence" value="ECO:0007669"/>
    <property type="project" value="UniProtKB-EC"/>
</dbReference>
<organism evidence="11 12">
    <name type="scientific">Lottia gigantea</name>
    <name type="common">Giant owl limpet</name>
    <dbReference type="NCBI Taxonomy" id="225164"/>
    <lineage>
        <taxon>Eukaryota</taxon>
        <taxon>Metazoa</taxon>
        <taxon>Spiralia</taxon>
        <taxon>Lophotrochozoa</taxon>
        <taxon>Mollusca</taxon>
        <taxon>Gastropoda</taxon>
        <taxon>Patellogastropoda</taxon>
        <taxon>Lottioidea</taxon>
        <taxon>Lottiidae</taxon>
        <taxon>Lottia</taxon>
    </lineage>
</organism>
<keyword evidence="5" id="KW-0418">Kinase</keyword>
<dbReference type="GO" id="GO:0005737">
    <property type="term" value="C:cytoplasm"/>
    <property type="evidence" value="ECO:0007669"/>
    <property type="project" value="UniProtKB-SubCell"/>
</dbReference>
<dbReference type="CTD" id="20234678"/>
<dbReference type="HOGENOM" id="CLU_042971_1_0_1"/>
<dbReference type="OMA" id="QNDANEY"/>
<evidence type="ECO:0000256" key="4">
    <source>
        <dbReference type="ARBA" id="ARBA00022679"/>
    </source>
</evidence>
<evidence type="ECO:0000259" key="10">
    <source>
        <dbReference type="Pfam" id="PF01636"/>
    </source>
</evidence>
<dbReference type="SUPFAM" id="SSF56112">
    <property type="entry name" value="Protein kinase-like (PK-like)"/>
    <property type="match status" value="1"/>
</dbReference>
<proteinExistence type="inferred from homology"/>
<dbReference type="PANTHER" id="PTHR21064:SF1">
    <property type="entry name" value="HYDROXYLYSINE KINASE"/>
    <property type="match status" value="1"/>
</dbReference>
<feature type="non-terminal residue" evidence="11">
    <location>
        <position position="1"/>
    </location>
</feature>
<accession>V4ATY3</accession>
<keyword evidence="4" id="KW-0808">Transferase</keyword>
<gene>
    <name evidence="11" type="ORF">LOTGIDRAFT_143358</name>
</gene>
<comment type="function">
    <text evidence="7">Catalyzes the GTP-dependent phosphorylation of 5-hydroxy-L-lysine.</text>
</comment>
<evidence type="ECO:0000256" key="2">
    <source>
        <dbReference type="ARBA" id="ARBA00006219"/>
    </source>
</evidence>
<evidence type="ECO:0000256" key="5">
    <source>
        <dbReference type="ARBA" id="ARBA00022777"/>
    </source>
</evidence>
<evidence type="ECO:0000313" key="12">
    <source>
        <dbReference type="Proteomes" id="UP000030746"/>
    </source>
</evidence>
<feature type="domain" description="Aminoglycoside phosphotransferase" evidence="10">
    <location>
        <begin position="75"/>
        <end position="268"/>
    </location>
</feature>
<dbReference type="PANTHER" id="PTHR21064">
    <property type="entry name" value="AMINOGLYCOSIDE PHOSPHOTRANSFERASE DOMAIN-CONTAINING PROTEIN-RELATED"/>
    <property type="match status" value="1"/>
</dbReference>
<keyword evidence="12" id="KW-1185">Reference proteome</keyword>
<evidence type="ECO:0000256" key="8">
    <source>
        <dbReference type="ARBA" id="ARBA00038873"/>
    </source>
</evidence>
<dbReference type="Pfam" id="PF01636">
    <property type="entry name" value="APH"/>
    <property type="match status" value="1"/>
</dbReference>
<dbReference type="InterPro" id="IPR011009">
    <property type="entry name" value="Kinase-like_dom_sf"/>
</dbReference>
<dbReference type="EMBL" id="KB201306">
    <property type="protein sequence ID" value="ESO97236.1"/>
    <property type="molecule type" value="Genomic_DNA"/>
</dbReference>
<comment type="similarity">
    <text evidence="2">Belongs to the aminoglycoside phosphotransferase family.</text>
</comment>
<keyword evidence="3" id="KW-0963">Cytoplasm</keyword>
<dbReference type="InterPro" id="IPR050249">
    <property type="entry name" value="Pseudomonas-type_ThrB"/>
</dbReference>
<sequence>LRPIVCDGTVEELLEKVYGLKAVSVKQLNSYCDRTYGIKVEPEWTNPHIKEIAPHGYLMKIINSVDSKCPEIHYAQHTLMDHLRSKGVPTQQPVPTKNGELLSVQKIYADKNKTEHIVRLMTFLPGQVLLNYPITTNLLYQSGIFVANFSKATEGFHHKVFDNYDTKWNLGNMLILKDYVFVLKQDERDLVNKIIQAFEKEFVPLIPNLPKGYIHGDLNELNLLVMLVEDTKNLPMQERQYNFTGLIDFRDTTYSYTIYDLAINVAYLTIFTELIDQLDAPGHILAGYYSLKQLTEDEFNSLKILIAGRMCQSLVYGAHTYHLDPTNDYVLHTAKRGWATLKRLWSEPKEKLFARWKMIMETYE</sequence>
<evidence type="ECO:0000256" key="6">
    <source>
        <dbReference type="ARBA" id="ARBA00036820"/>
    </source>
</evidence>
<dbReference type="EC" id="2.7.1.81" evidence="8"/>
<reference evidence="11 12" key="1">
    <citation type="journal article" date="2013" name="Nature">
        <title>Insights into bilaterian evolution from three spiralian genomes.</title>
        <authorList>
            <person name="Simakov O."/>
            <person name="Marletaz F."/>
            <person name="Cho S.J."/>
            <person name="Edsinger-Gonzales E."/>
            <person name="Havlak P."/>
            <person name="Hellsten U."/>
            <person name="Kuo D.H."/>
            <person name="Larsson T."/>
            <person name="Lv J."/>
            <person name="Arendt D."/>
            <person name="Savage R."/>
            <person name="Osoegawa K."/>
            <person name="de Jong P."/>
            <person name="Grimwood J."/>
            <person name="Chapman J.A."/>
            <person name="Shapiro H."/>
            <person name="Aerts A."/>
            <person name="Otillar R.P."/>
            <person name="Terry A.Y."/>
            <person name="Boore J.L."/>
            <person name="Grigoriev I.V."/>
            <person name="Lindberg D.R."/>
            <person name="Seaver E.C."/>
            <person name="Weisblat D.A."/>
            <person name="Putnam N.H."/>
            <person name="Rokhsar D.S."/>
        </authorList>
    </citation>
    <scope>NUCLEOTIDE SEQUENCE [LARGE SCALE GENOMIC DNA]</scope>
</reference>
<dbReference type="FunFam" id="3.90.1200.10:FF:000007">
    <property type="entry name" value="hydroxylysine kinase isoform X1"/>
    <property type="match status" value="1"/>
</dbReference>
<evidence type="ECO:0000313" key="11">
    <source>
        <dbReference type="EMBL" id="ESO97236.1"/>
    </source>
</evidence>
<dbReference type="KEGG" id="lgi:LOTGIDRAFT_143358"/>
<dbReference type="Proteomes" id="UP000030746">
    <property type="component" value="Unassembled WGS sequence"/>
</dbReference>
<dbReference type="STRING" id="225164.V4ATY3"/>
<dbReference type="Gene3D" id="3.30.200.20">
    <property type="entry name" value="Phosphorylase Kinase, domain 1"/>
    <property type="match status" value="1"/>
</dbReference>
<dbReference type="InterPro" id="IPR002575">
    <property type="entry name" value="Aminoglycoside_PTrfase"/>
</dbReference>
<comment type="catalytic activity">
    <reaction evidence="6">
        <text>(5R)-5-hydroxy-L-lysine + GTP = (5R)-5-phosphooxy-L-lysine + GDP + H(+)</text>
        <dbReference type="Rhea" id="RHEA:19049"/>
        <dbReference type="ChEBI" id="CHEBI:15378"/>
        <dbReference type="ChEBI" id="CHEBI:37565"/>
        <dbReference type="ChEBI" id="CHEBI:57882"/>
        <dbReference type="ChEBI" id="CHEBI:58189"/>
        <dbReference type="ChEBI" id="CHEBI:58357"/>
        <dbReference type="EC" id="2.7.1.81"/>
    </reaction>
</comment>
<dbReference type="GeneID" id="20234678"/>
<evidence type="ECO:0000256" key="9">
    <source>
        <dbReference type="ARBA" id="ARBA00040505"/>
    </source>
</evidence>
<evidence type="ECO:0000256" key="1">
    <source>
        <dbReference type="ARBA" id="ARBA00004496"/>
    </source>
</evidence>
<comment type="subcellular location">
    <subcellularLocation>
        <location evidence="1">Cytoplasm</location>
    </subcellularLocation>
</comment>
<dbReference type="OrthoDB" id="9973935at2759"/>
<protein>
    <recommendedName>
        <fullName evidence="9">Hydroxylysine kinase</fullName>
        <ecNumber evidence="8">2.7.1.81</ecNumber>
    </recommendedName>
</protein>